<organism evidence="1 2">
    <name type="scientific">Peronosclerospora sorghi</name>
    <dbReference type="NCBI Taxonomy" id="230839"/>
    <lineage>
        <taxon>Eukaryota</taxon>
        <taxon>Sar</taxon>
        <taxon>Stramenopiles</taxon>
        <taxon>Oomycota</taxon>
        <taxon>Peronosporomycetes</taxon>
        <taxon>Peronosporales</taxon>
        <taxon>Peronosporaceae</taxon>
        <taxon>Peronosclerospora</taxon>
    </lineage>
</organism>
<keyword evidence="2" id="KW-1185">Reference proteome</keyword>
<sequence length="1020" mass="112588">MTDVTAFERAVVLAFQCAGAHAHDPATLHLKHEAERFCAAVKTQRDSWRADLQLLHHSTLEHVQFYALQALQDVVTHAVDDDVALSIRTDLLTWLERHGASLATNGAYLKTKVAVVLTRLITRDFPDRWPTAFTDLLALLPLGAALVELYFRILGTIHEEIVEVDVHRTSADEAARNMKVKDAMREGTCMRESMDAMTRVLVHANASDVMQRLSASALETLEKYISWVDLTLVVNDTLWPVLIQLVRESNALRCAAAHCLVEIMEKGMTPDKKLALLQQVQVLELVASLSIQDDEAFAAAMGQVVNAVGMELVACMDAFRQPSHRASLEASGRLLHQVMPLVWQFFAHDAMDVSEQVFELVNAVGGPLLRVETQGQHDVFRPSEYLAPLLHGLYLQTRLPQAPDAHDAPAFEAYRRRLYTIFLHLVRQRPHETLAFLTNLAHTLPPHVNDRTSRELESFLSLVYRFKEGLASLKAAALPFYAPTSPLSCLVVQLHRHVLGAARHATAPLPPAVVLAYYDVVVRYTHVLTNEEGSSTSTSSSSSSSTWLAAVLDLMFGVHGLAHPDARVRARVCYLCLRLVKAMGAGMTPHASSLLTALQPLLVVHDASVPSPRVTHEDQVYLFEVAGELIASLDVAPRGMDVMALRAQYTVTVLDPLVQELHAACTKSVATREDRELMVDACALRLTAMAHVLKAFKGTACLTQQEETVLQVLHAASCALCALADAPRVRSKVIFTLHRVLPLLARDCFLAHVPSMLETLLLRCTTQDVVEVVQLVDQLILKYKHALGAFLDSTFLPFVQHVCALMPPRAPTRSETTIKDAAQLERDATLKYLLTFVLHVVTHGLDRVLLSARNGGHVDNILLLVLEGCAAVADASCNRIGFAIGRVLVERWMREDDGASSEAAHACAADLGADTRTRFTHVAVHEFTRAMFHVTQQSHLALDEMETIVTLKEIAQLQAALVASSCGKDYVTYLRDVFLPSIGCPVDGARAYTEQVASGEWQKIQAAFKTLVQHLRQMMM</sequence>
<proteinExistence type="predicted"/>
<name>A0ACC0VJ86_9STRA</name>
<dbReference type="Proteomes" id="UP001163321">
    <property type="component" value="Chromosome 9"/>
</dbReference>
<gene>
    <name evidence="1" type="ORF">PsorP6_014290</name>
</gene>
<reference evidence="1 2" key="1">
    <citation type="journal article" date="2022" name="bioRxiv">
        <title>The genome of the oomycete Peronosclerospora sorghi, a cosmopolitan pathogen of maize and sorghum, is inflated with dispersed pseudogenes.</title>
        <authorList>
            <person name="Fletcher K."/>
            <person name="Martin F."/>
            <person name="Isakeit T."/>
            <person name="Cavanaugh K."/>
            <person name="Magill C."/>
            <person name="Michelmore R."/>
        </authorList>
    </citation>
    <scope>NUCLEOTIDE SEQUENCE [LARGE SCALE GENOMIC DNA]</scope>
    <source>
        <strain evidence="1">P6</strain>
    </source>
</reference>
<evidence type="ECO:0000313" key="1">
    <source>
        <dbReference type="EMBL" id="KAI9905990.1"/>
    </source>
</evidence>
<dbReference type="EMBL" id="CM047588">
    <property type="protein sequence ID" value="KAI9905990.1"/>
    <property type="molecule type" value="Genomic_DNA"/>
</dbReference>
<protein>
    <submittedName>
        <fullName evidence="1">Uncharacterized protein</fullName>
    </submittedName>
</protein>
<comment type="caution">
    <text evidence="1">The sequence shown here is derived from an EMBL/GenBank/DDBJ whole genome shotgun (WGS) entry which is preliminary data.</text>
</comment>
<accession>A0ACC0VJ86</accession>
<evidence type="ECO:0000313" key="2">
    <source>
        <dbReference type="Proteomes" id="UP001163321"/>
    </source>
</evidence>